<dbReference type="InterPro" id="IPR012674">
    <property type="entry name" value="Calycin"/>
</dbReference>
<gene>
    <name evidence="4" type="ORF">T440DRAFT_472043</name>
</gene>
<feature type="signal peptide" evidence="2">
    <location>
        <begin position="1"/>
        <end position="16"/>
    </location>
</feature>
<evidence type="ECO:0000313" key="5">
    <source>
        <dbReference type="Proteomes" id="UP000799423"/>
    </source>
</evidence>
<accession>A0A6A7ASG6</accession>
<dbReference type="PIRSF" id="PIRSF036893">
    <property type="entry name" value="Lipocalin_ApoD"/>
    <property type="match status" value="1"/>
</dbReference>
<dbReference type="EMBL" id="MU006337">
    <property type="protein sequence ID" value="KAF2846191.1"/>
    <property type="molecule type" value="Genomic_DNA"/>
</dbReference>
<dbReference type="InterPro" id="IPR022271">
    <property type="entry name" value="Lipocalin_ApoD"/>
</dbReference>
<dbReference type="GO" id="GO:0006629">
    <property type="term" value="P:lipid metabolic process"/>
    <property type="evidence" value="ECO:0007669"/>
    <property type="project" value="TreeGrafter"/>
</dbReference>
<dbReference type="PANTHER" id="PTHR10612">
    <property type="entry name" value="APOLIPOPROTEIN D"/>
    <property type="match status" value="1"/>
</dbReference>
<keyword evidence="2" id="KW-0732">Signal</keyword>
<feature type="chain" id="PRO_5025721396" evidence="2">
    <location>
        <begin position="17"/>
        <end position="201"/>
    </location>
</feature>
<dbReference type="PANTHER" id="PTHR10612:SF34">
    <property type="entry name" value="APOLIPOPROTEIN D"/>
    <property type="match status" value="1"/>
</dbReference>
<evidence type="ECO:0000313" key="4">
    <source>
        <dbReference type="EMBL" id="KAF2846191.1"/>
    </source>
</evidence>
<dbReference type="InterPro" id="IPR000566">
    <property type="entry name" value="Lipocln_cytosolic_FA-bd_dom"/>
</dbReference>
<proteinExistence type="inferred from homology"/>
<dbReference type="Proteomes" id="UP000799423">
    <property type="component" value="Unassembled WGS sequence"/>
</dbReference>
<evidence type="ECO:0000256" key="2">
    <source>
        <dbReference type="PIRNR" id="PIRNR036893"/>
    </source>
</evidence>
<keyword evidence="5" id="KW-1185">Reference proteome</keyword>
<sequence>MRVSSTVLALTSVASSFILPRQESASNSSTPNIAVAKYDGKCFYPVPDSKFNLDSYLGTWYQVAGTPFGPTAGARCVSANYSLNANGTVRVVNTAAVGPQTINIVGTATPVDSAYGAGGAFIVGFPGTSSGNECPGPNYIVQDYAVEWAIVQTQNWSTLYILSRERQPAPAIIDAWIDRAVAFGSEASAIQKFNQTSCANN</sequence>
<evidence type="ECO:0000259" key="3">
    <source>
        <dbReference type="Pfam" id="PF08212"/>
    </source>
</evidence>
<organism evidence="4 5">
    <name type="scientific">Plenodomus tracheiphilus IPT5</name>
    <dbReference type="NCBI Taxonomy" id="1408161"/>
    <lineage>
        <taxon>Eukaryota</taxon>
        <taxon>Fungi</taxon>
        <taxon>Dikarya</taxon>
        <taxon>Ascomycota</taxon>
        <taxon>Pezizomycotina</taxon>
        <taxon>Dothideomycetes</taxon>
        <taxon>Pleosporomycetidae</taxon>
        <taxon>Pleosporales</taxon>
        <taxon>Pleosporineae</taxon>
        <taxon>Leptosphaeriaceae</taxon>
        <taxon>Plenodomus</taxon>
    </lineage>
</organism>
<dbReference type="GO" id="GO:0000302">
    <property type="term" value="P:response to reactive oxygen species"/>
    <property type="evidence" value="ECO:0007669"/>
    <property type="project" value="TreeGrafter"/>
</dbReference>
<dbReference type="GO" id="GO:0005737">
    <property type="term" value="C:cytoplasm"/>
    <property type="evidence" value="ECO:0007669"/>
    <property type="project" value="TreeGrafter"/>
</dbReference>
<dbReference type="Pfam" id="PF08212">
    <property type="entry name" value="Lipocalin_2"/>
    <property type="match status" value="1"/>
</dbReference>
<evidence type="ECO:0000256" key="1">
    <source>
        <dbReference type="ARBA" id="ARBA00006889"/>
    </source>
</evidence>
<dbReference type="AlphaFoldDB" id="A0A6A7ASG6"/>
<dbReference type="SUPFAM" id="SSF50814">
    <property type="entry name" value="Lipocalins"/>
    <property type="match status" value="1"/>
</dbReference>
<protein>
    <submittedName>
        <fullName evidence="4">Calycin-like protein</fullName>
    </submittedName>
</protein>
<comment type="similarity">
    <text evidence="1 2">Belongs to the calycin superfamily. Lipocalin family.</text>
</comment>
<name>A0A6A7ASG6_9PLEO</name>
<dbReference type="OrthoDB" id="565904at2759"/>
<feature type="domain" description="Lipocalin/cytosolic fatty-acid binding" evidence="3">
    <location>
        <begin position="52"/>
        <end position="192"/>
    </location>
</feature>
<dbReference type="Gene3D" id="2.40.128.20">
    <property type="match status" value="1"/>
</dbReference>
<reference evidence="4" key="1">
    <citation type="submission" date="2020-01" db="EMBL/GenBank/DDBJ databases">
        <authorList>
            <consortium name="DOE Joint Genome Institute"/>
            <person name="Haridas S."/>
            <person name="Albert R."/>
            <person name="Binder M."/>
            <person name="Bloem J."/>
            <person name="Labutti K."/>
            <person name="Salamov A."/>
            <person name="Andreopoulos B."/>
            <person name="Baker S.E."/>
            <person name="Barry K."/>
            <person name="Bills G."/>
            <person name="Bluhm B.H."/>
            <person name="Cannon C."/>
            <person name="Castanera R."/>
            <person name="Culley D.E."/>
            <person name="Daum C."/>
            <person name="Ezra D."/>
            <person name="Gonzalez J.B."/>
            <person name="Henrissat B."/>
            <person name="Kuo A."/>
            <person name="Liang C."/>
            <person name="Lipzen A."/>
            <person name="Lutzoni F."/>
            <person name="Magnuson J."/>
            <person name="Mondo S."/>
            <person name="Nolan M."/>
            <person name="Ohm R."/>
            <person name="Pangilinan J."/>
            <person name="Park H.-J."/>
            <person name="Ramirez L."/>
            <person name="Alfaro M."/>
            <person name="Sun H."/>
            <person name="Tritt A."/>
            <person name="Yoshinaga Y."/>
            <person name="Zwiers L.-H."/>
            <person name="Turgeon B.G."/>
            <person name="Goodwin S.B."/>
            <person name="Spatafora J.W."/>
            <person name="Crous P.W."/>
            <person name="Grigoriev I.V."/>
        </authorList>
    </citation>
    <scope>NUCLEOTIDE SEQUENCE</scope>
    <source>
        <strain evidence="4">IPT5</strain>
    </source>
</reference>